<accession>A0A1C7MWM4</accession>
<dbReference type="PANTHER" id="PTHR35871:SF1">
    <property type="entry name" value="CXC1-LIKE CYSTEINE CLUSTER ASSOCIATED WITH KDZ TRANSPOSASES DOMAIN-CONTAINING PROTEIN"/>
    <property type="match status" value="1"/>
</dbReference>
<protein>
    <submittedName>
        <fullName evidence="1">Uncharacterized protein</fullName>
    </submittedName>
</protein>
<dbReference type="InParanoid" id="A0A1C7MWM4"/>
<evidence type="ECO:0000313" key="2">
    <source>
        <dbReference type="Proteomes" id="UP000093000"/>
    </source>
</evidence>
<comment type="caution">
    <text evidence="1">The sequence shown here is derived from an EMBL/GenBank/DDBJ whole genome shotgun (WGS) entry which is preliminary data.</text>
</comment>
<dbReference type="STRING" id="101091.A0A1C7MWM4"/>
<dbReference type="Proteomes" id="UP000093000">
    <property type="component" value="Unassembled WGS sequence"/>
</dbReference>
<dbReference type="EMBL" id="LUGH01001354">
    <property type="protein sequence ID" value="OBZ81217.1"/>
    <property type="molecule type" value="Genomic_DNA"/>
</dbReference>
<name>A0A1C7MWM4_9FUNG</name>
<dbReference type="OrthoDB" id="10044727at2759"/>
<proteinExistence type="predicted"/>
<dbReference type="AlphaFoldDB" id="A0A1C7MWM4"/>
<organism evidence="1 2">
    <name type="scientific">Choanephora cucurbitarum</name>
    <dbReference type="NCBI Taxonomy" id="101091"/>
    <lineage>
        <taxon>Eukaryota</taxon>
        <taxon>Fungi</taxon>
        <taxon>Fungi incertae sedis</taxon>
        <taxon>Mucoromycota</taxon>
        <taxon>Mucoromycotina</taxon>
        <taxon>Mucoromycetes</taxon>
        <taxon>Mucorales</taxon>
        <taxon>Mucorineae</taxon>
        <taxon>Choanephoraceae</taxon>
        <taxon>Choanephoroideae</taxon>
        <taxon>Choanephora</taxon>
    </lineage>
</organism>
<gene>
    <name evidence="1" type="ORF">A0J61_10734</name>
</gene>
<evidence type="ECO:0000313" key="1">
    <source>
        <dbReference type="EMBL" id="OBZ81217.1"/>
    </source>
</evidence>
<reference evidence="1 2" key="1">
    <citation type="submission" date="2016-03" db="EMBL/GenBank/DDBJ databases">
        <title>Choanephora cucurbitarum.</title>
        <authorList>
            <person name="Min B."/>
            <person name="Park H."/>
            <person name="Park J.-H."/>
            <person name="Shin H.-D."/>
            <person name="Choi I.-G."/>
        </authorList>
    </citation>
    <scope>NUCLEOTIDE SEQUENCE [LARGE SCALE GENOMIC DNA]</scope>
    <source>
        <strain evidence="1 2">KUS-F28377</strain>
    </source>
</reference>
<dbReference type="PANTHER" id="PTHR35871">
    <property type="entry name" value="EXPRESSED PROTEIN"/>
    <property type="match status" value="1"/>
</dbReference>
<sequence length="203" mass="23788">MTLNEKPWPEDSKTDFRDTTVTLSNGEVLKQTFFYLKNIQTVDRKGKAKEKTVRYFKGYDLEGKAWKLDYGDPQHNKKSVCCARHFLESRLDFVNQKSALQEVLEDSGYIFELYPKYHCESRLHCDYTFKSLESNLDVYLDKASNIAHIRKYLQKCMDCIKAYSKCDDGREVLGQVKKFVTKTYLSHRKFTLSSSEIALINEQ</sequence>
<keyword evidence="2" id="KW-1185">Reference proteome</keyword>